<dbReference type="OrthoDB" id="10069524at2759"/>
<evidence type="ECO:0000313" key="2">
    <source>
        <dbReference type="EMBL" id="CAG5022886.1"/>
    </source>
</evidence>
<sequence length="381" mass="43585">MQRSISLDGGIEIFKHMNPLRSDWSNSSSSWTLYSGENESRILEQCGSFEDVPVSQIKVKSRLASLATQNEGNVLALNVPNSYKGVEAESGNLSRQVKKIQKTFSFKNFLDEVKESDKTTDESLELQEGMQTVKKDKQMERPSGQKSTGPTQKLYYEAARNVDTDLRKKVLIKRSMSNIQLKSWEELAENTNNVLSRSLKSLVESKETTFVHRDESDISKDSILDIPGLQRNYETRSNLNNKKLIVPTIVVTDTNFVDNEVSNIDPRDDICVDKLVIGDSIKKRDISVDPFNVIEAESVCNCRICSEDEEDDSKSFLRNKLSKLFMKIVSFIEFGKKLTSWDENNNIREGEMYNCIMHVLKLMFGLWLRHLDHNPQVKVHQ</sequence>
<protein>
    <submittedName>
        <fullName evidence="2">(apollo) hypothetical protein</fullName>
    </submittedName>
</protein>
<proteinExistence type="predicted"/>
<organism evidence="2 3">
    <name type="scientific">Parnassius apollo</name>
    <name type="common">Apollo butterfly</name>
    <name type="synonym">Papilio apollo</name>
    <dbReference type="NCBI Taxonomy" id="110799"/>
    <lineage>
        <taxon>Eukaryota</taxon>
        <taxon>Metazoa</taxon>
        <taxon>Ecdysozoa</taxon>
        <taxon>Arthropoda</taxon>
        <taxon>Hexapoda</taxon>
        <taxon>Insecta</taxon>
        <taxon>Pterygota</taxon>
        <taxon>Neoptera</taxon>
        <taxon>Endopterygota</taxon>
        <taxon>Lepidoptera</taxon>
        <taxon>Glossata</taxon>
        <taxon>Ditrysia</taxon>
        <taxon>Papilionoidea</taxon>
        <taxon>Papilionidae</taxon>
        <taxon>Parnassiinae</taxon>
        <taxon>Parnassini</taxon>
        <taxon>Parnassius</taxon>
        <taxon>Parnassius</taxon>
    </lineage>
</organism>
<accession>A0A8S3XIU3</accession>
<dbReference type="Proteomes" id="UP000691718">
    <property type="component" value="Unassembled WGS sequence"/>
</dbReference>
<name>A0A8S3XIU3_PARAO</name>
<reference evidence="2" key="1">
    <citation type="submission" date="2021-04" db="EMBL/GenBank/DDBJ databases">
        <authorList>
            <person name="Tunstrom K."/>
        </authorList>
    </citation>
    <scope>NUCLEOTIDE SEQUENCE</scope>
</reference>
<keyword evidence="3" id="KW-1185">Reference proteome</keyword>
<dbReference type="EMBL" id="CAJQZP010001149">
    <property type="protein sequence ID" value="CAG5022886.1"/>
    <property type="molecule type" value="Genomic_DNA"/>
</dbReference>
<feature type="region of interest" description="Disordered" evidence="1">
    <location>
        <begin position="117"/>
        <end position="152"/>
    </location>
</feature>
<comment type="caution">
    <text evidence="2">The sequence shown here is derived from an EMBL/GenBank/DDBJ whole genome shotgun (WGS) entry which is preliminary data.</text>
</comment>
<dbReference type="AlphaFoldDB" id="A0A8S3XIU3"/>
<gene>
    <name evidence="2" type="ORF">PAPOLLO_LOCUS17833</name>
</gene>
<evidence type="ECO:0000256" key="1">
    <source>
        <dbReference type="SAM" id="MobiDB-lite"/>
    </source>
</evidence>
<evidence type="ECO:0000313" key="3">
    <source>
        <dbReference type="Proteomes" id="UP000691718"/>
    </source>
</evidence>